<dbReference type="NCBIfam" id="TIGR04366">
    <property type="entry name" value="cupin_WbuC"/>
    <property type="match status" value="1"/>
</dbReference>
<dbReference type="CDD" id="cd07005">
    <property type="entry name" value="cupin_WbuC-like"/>
    <property type="match status" value="1"/>
</dbReference>
<evidence type="ECO:0000313" key="3">
    <source>
        <dbReference type="Proteomes" id="UP000249239"/>
    </source>
</evidence>
<comment type="caution">
    <text evidence="2">The sequence shown here is derived from an EMBL/GenBank/DDBJ whole genome shotgun (WGS) entry which is preliminary data.</text>
</comment>
<dbReference type="Gene3D" id="2.60.120.10">
    <property type="entry name" value="Jelly Rolls"/>
    <property type="match status" value="1"/>
</dbReference>
<name>A0A2W7NTG3_9BACT</name>
<protein>
    <submittedName>
        <fullName evidence="2">Cupin fold WbuC family metalloprotein</fullName>
    </submittedName>
</protein>
<accession>A0A2W7NTG3</accession>
<dbReference type="SUPFAM" id="SSF51182">
    <property type="entry name" value="RmlC-like cupins"/>
    <property type="match status" value="1"/>
</dbReference>
<keyword evidence="3" id="KW-1185">Reference proteome</keyword>
<evidence type="ECO:0000313" key="2">
    <source>
        <dbReference type="EMBL" id="PZX14522.1"/>
    </source>
</evidence>
<dbReference type="OrthoDB" id="981227at2"/>
<dbReference type="InterPro" id="IPR011051">
    <property type="entry name" value="RmlC_Cupin_sf"/>
</dbReference>
<dbReference type="InterPro" id="IPR014710">
    <property type="entry name" value="RmlC-like_jellyroll"/>
</dbReference>
<proteinExistence type="predicted"/>
<reference evidence="2 3" key="1">
    <citation type="submission" date="2018-06" db="EMBL/GenBank/DDBJ databases">
        <title>Genomic Encyclopedia of Archaeal and Bacterial Type Strains, Phase II (KMG-II): from individual species to whole genera.</title>
        <authorList>
            <person name="Goeker M."/>
        </authorList>
    </citation>
    <scope>NUCLEOTIDE SEQUENCE [LARGE SCALE GENOMIC DNA]</scope>
    <source>
        <strain evidence="2 3">DSM 6779</strain>
    </source>
</reference>
<gene>
    <name evidence="2" type="ORF">LX69_02346</name>
</gene>
<evidence type="ECO:0000259" key="1">
    <source>
        <dbReference type="Pfam" id="PF19480"/>
    </source>
</evidence>
<sequence>MEVTEMSFIFDKIADHPFYTPHMIIIDNATLSSLSQKAATSPRLRQGNNYHAKLTDPLQRMLNAFEPGTYVRPHRHIDQQKREVFIILKGRLLVMFFDDEGLETHRIELSSASGIHAVEIAPDEWHMATALEPGTVVYEIKDGPYDPATDKQFAPWAPEETDAAAATAWLNERLAEG</sequence>
<dbReference type="Pfam" id="PF19480">
    <property type="entry name" value="DUF6016"/>
    <property type="match status" value="1"/>
</dbReference>
<dbReference type="InterPro" id="IPR046058">
    <property type="entry name" value="WbuC_cupin"/>
</dbReference>
<feature type="domain" description="Cupin fold metalloprotein WbuC cupin" evidence="1">
    <location>
        <begin position="26"/>
        <end position="109"/>
    </location>
</feature>
<dbReference type="RefSeq" id="WP_111446203.1">
    <property type="nucleotide sequence ID" value="NZ_QKZK01000019.1"/>
</dbReference>
<organism evidence="2 3">
    <name type="scientific">Breznakibacter xylanolyticus</name>
    <dbReference type="NCBI Taxonomy" id="990"/>
    <lineage>
        <taxon>Bacteria</taxon>
        <taxon>Pseudomonadati</taxon>
        <taxon>Bacteroidota</taxon>
        <taxon>Bacteroidia</taxon>
        <taxon>Marinilabiliales</taxon>
        <taxon>Marinilabiliaceae</taxon>
        <taxon>Breznakibacter</taxon>
    </lineage>
</organism>
<dbReference type="InterPro" id="IPR027565">
    <property type="entry name" value="Cupin_WbuC"/>
</dbReference>
<dbReference type="Proteomes" id="UP000249239">
    <property type="component" value="Unassembled WGS sequence"/>
</dbReference>
<dbReference type="EMBL" id="QKZK01000019">
    <property type="protein sequence ID" value="PZX14522.1"/>
    <property type="molecule type" value="Genomic_DNA"/>
</dbReference>
<dbReference type="AlphaFoldDB" id="A0A2W7NTG3"/>